<feature type="domain" description="Leucine-rich repeat-containing N-terminal plant-type" evidence="5">
    <location>
        <begin position="101"/>
        <end position="119"/>
    </location>
</feature>
<organism evidence="6">
    <name type="scientific">Pseudo-nitzschia delicatissima</name>
    <dbReference type="NCBI Taxonomy" id="44447"/>
    <lineage>
        <taxon>Eukaryota</taxon>
        <taxon>Sar</taxon>
        <taxon>Stramenopiles</taxon>
        <taxon>Ochrophyta</taxon>
        <taxon>Bacillariophyta</taxon>
        <taxon>Bacillariophyceae</taxon>
        <taxon>Bacillariophycidae</taxon>
        <taxon>Bacillariales</taxon>
        <taxon>Bacillariaceae</taxon>
        <taxon>Pseudo-nitzschia</taxon>
    </lineage>
</organism>
<keyword evidence="2" id="KW-0472">Membrane</keyword>
<evidence type="ECO:0000256" key="2">
    <source>
        <dbReference type="ARBA" id="ARBA00022475"/>
    </source>
</evidence>
<accession>A0A7S0UIF1</accession>
<dbReference type="InterPro" id="IPR013210">
    <property type="entry name" value="LRR_N_plant-typ"/>
</dbReference>
<dbReference type="SUPFAM" id="SSF52058">
    <property type="entry name" value="L domain-like"/>
    <property type="match status" value="3"/>
</dbReference>
<gene>
    <name evidence="6" type="ORF">PDEL1432_LOCUS412</name>
</gene>
<evidence type="ECO:0000259" key="5">
    <source>
        <dbReference type="Pfam" id="PF08263"/>
    </source>
</evidence>
<dbReference type="Pfam" id="PF08263">
    <property type="entry name" value="LRRNT_2"/>
    <property type="match status" value="4"/>
</dbReference>
<dbReference type="InterPro" id="IPR052595">
    <property type="entry name" value="LRRC69/RLP"/>
</dbReference>
<reference evidence="6" key="1">
    <citation type="submission" date="2021-01" db="EMBL/GenBank/DDBJ databases">
        <authorList>
            <person name="Corre E."/>
            <person name="Pelletier E."/>
            <person name="Niang G."/>
            <person name="Scheremetjew M."/>
            <person name="Finn R."/>
            <person name="Kale V."/>
            <person name="Holt S."/>
            <person name="Cochrane G."/>
            <person name="Meng A."/>
            <person name="Brown T."/>
            <person name="Cohen L."/>
        </authorList>
    </citation>
    <scope>NUCLEOTIDE SEQUENCE</scope>
    <source>
        <strain evidence="6">UNC1205</strain>
    </source>
</reference>
<feature type="domain" description="Leucine-rich repeat-containing N-terminal plant-type" evidence="5">
    <location>
        <begin position="1216"/>
        <end position="1233"/>
    </location>
</feature>
<evidence type="ECO:0000256" key="4">
    <source>
        <dbReference type="ARBA" id="ARBA00022737"/>
    </source>
</evidence>
<evidence type="ECO:0000313" key="6">
    <source>
        <dbReference type="EMBL" id="CAD8760373.1"/>
    </source>
</evidence>
<dbReference type="Gene3D" id="3.80.10.10">
    <property type="entry name" value="Ribonuclease Inhibitor"/>
    <property type="match status" value="6"/>
</dbReference>
<sequence>MSLYAAGNRLTAIADGLCSKSGWMGGDVGSYQCDGILCPAGTYNILGRKNNKSPVCQSCSTSDYLGSFECLSATEAQEGSEREILEKLYYAMDGPNWMDNTNWLDPDVSICEWNGIQCDSLSTKSVSSIDLSYNGLKNEFPSRIFRLPNLKELNLQGNSITFSFTGIGNAANLESLDLEDTGLVSLFGIGQASNLKLLRVDNNNLVSFPNEVFDLSNLEVLSLSNNDFTQQDVPSNLQSFTSMTYFACAGCGFTGPIPFWLGSMQNIQYLKLSQNALTGTLPTVLESIATLKHLDLSDQATFGFGLNGNLLSFATQTDLTEVYLQHNNFQGAIPDTFLSSVRKDQLVTVDLRYNAFGGLIPAQLATFDQMNLYLASNLFDSIPQALCQKDWNDGDVAANGCDGLLCPIGTFNSFGRATAGVDCFECNESSFAAGMGNTFCGSALEHQSLLVLYRSFGGPSWSSANNWLKTEDHCTWEGITCWDSGDYKGLVKKIELADHNLEGEMPFALIWQLEGLTHIDLQKNDISLPFFMIGNAINLETIILSYTRTNSLMGIGEAKSLKELHLTSSLLTGAIPDELLALPNLESLFLSNNGFTGSISAEFGQLKQLKNLYMLGNQLTGTIPPELGYLARLEHLSLGKNKLEGSIPRQITSLPLLEFLSLENEAESSNNSFTSGLSGPLPALDGFPRIRELYLQHNSFTGTIPNHFLQGIHDKSGKISVDLGFNDIDGSIPAELASFGDLNLLLVGNEISAIPAEICDKITWMNGEVANSCDSILCPPGTFNADGRQVDSARPCKTCTYAGSARKFGSTSCGPGSSDALDDRSILFDVYDATGGDGWTSSTGWKSDKTPYCDWYGVTCTPTTTGELRLSELNLVSNNLNGIVPSTVYFLDGLKKLDVRQNPVSITFQDIDRASQLEELYIDETLVKNMNGIGGAPKLKILHAYKNSFGGQEIPDEIFDISTLTDLNLADSLLAGPLSGKISKLTQLKRITLNGNSLTGELPSQLGQLLALQEIEMSNNNWIGTLPSTWEGLRSLEALFLNNNEEKTAGVTGPLPEFANMPNMKELSLSNNQLTGSIPSNFLSGSAGANSLITVRLDQNHLMGTIPSSLQIFSKLNIDVAANYMTAIGDGLCNLSQWNDGNVGKYGCDGILCPAGTFSPSGRQTSSSDSCKACPGEESSTYLGENSCVTLVKQQEKEILGKLFQATDGNNWKSKDGWTDANSDVCSWYGIQCGEGSTVESVHLGSNHLVGSIPKEIFGLPNLKSLWLYSNPVIFSFDGIGQATKLKSLRLDSTKLRSLDGIGNGLSLVDVDIGFNQLSGPIPTGIQSLVDLENFNGAINAFTGSVPDFSNLRKLSTIRLGGNKLTGKLPSFARHSNIKAVDLSDNNLSGPIPANFLETVNEEGSIFVDLSDNMLAGNVPGSLSRVKDMTIYLRDNLIAGIDPSLCSKDGWNEGDVGSFQCDGILCPSGTYAIHGRASRTGSSCETCNKNKFYGGTTCGGRSAGVSQKSVATTILVVVVTTATALLL</sequence>
<dbReference type="EMBL" id="HBFL01000572">
    <property type="protein sequence ID" value="CAD8760373.1"/>
    <property type="molecule type" value="Transcribed_RNA"/>
</dbReference>
<dbReference type="FunFam" id="3.80.10.10:FF:000383">
    <property type="entry name" value="Leucine-rich repeat receptor protein kinase EMS1"/>
    <property type="match status" value="1"/>
</dbReference>
<comment type="subcellular location">
    <subcellularLocation>
        <location evidence="1">Cell membrane</location>
    </subcellularLocation>
</comment>
<keyword evidence="4" id="KW-0677">Repeat</keyword>
<protein>
    <recommendedName>
        <fullName evidence="5">Leucine-rich repeat-containing N-terminal plant-type domain-containing protein</fullName>
    </recommendedName>
</protein>
<name>A0A7S0UIF1_9STRA</name>
<dbReference type="SUPFAM" id="SSF52047">
    <property type="entry name" value="RNI-like"/>
    <property type="match status" value="1"/>
</dbReference>
<feature type="domain" description="Leucine-rich repeat-containing N-terminal plant-type" evidence="5">
    <location>
        <begin position="822"/>
        <end position="861"/>
    </location>
</feature>
<keyword evidence="2" id="KW-1003">Cell membrane</keyword>
<evidence type="ECO:0000256" key="1">
    <source>
        <dbReference type="ARBA" id="ARBA00004236"/>
    </source>
</evidence>
<dbReference type="InterPro" id="IPR001611">
    <property type="entry name" value="Leu-rich_rpt"/>
</dbReference>
<dbReference type="InterPro" id="IPR032675">
    <property type="entry name" value="LRR_dom_sf"/>
</dbReference>
<dbReference type="GO" id="GO:0005886">
    <property type="term" value="C:plasma membrane"/>
    <property type="evidence" value="ECO:0007669"/>
    <property type="project" value="UniProtKB-SubCell"/>
</dbReference>
<dbReference type="PANTHER" id="PTHR48057">
    <property type="entry name" value="LEUCINE-RICH REPEAT SERINE/THREONINE-PROTEIN KINASE 1"/>
    <property type="match status" value="1"/>
</dbReference>
<dbReference type="FunFam" id="3.80.10.10:FF:000041">
    <property type="entry name" value="LRR receptor-like serine/threonine-protein kinase ERECTA"/>
    <property type="match status" value="1"/>
</dbReference>
<dbReference type="Pfam" id="PF00560">
    <property type="entry name" value="LRR_1"/>
    <property type="match status" value="3"/>
</dbReference>
<dbReference type="SMART" id="SM00369">
    <property type="entry name" value="LRR_TYP"/>
    <property type="match status" value="10"/>
</dbReference>
<evidence type="ECO:0000256" key="3">
    <source>
        <dbReference type="ARBA" id="ARBA00022614"/>
    </source>
</evidence>
<dbReference type="Pfam" id="PF13855">
    <property type="entry name" value="LRR_8"/>
    <property type="match status" value="1"/>
</dbReference>
<feature type="domain" description="Leucine-rich repeat-containing N-terminal plant-type" evidence="5">
    <location>
        <begin position="446"/>
        <end position="482"/>
    </location>
</feature>
<dbReference type="InterPro" id="IPR003591">
    <property type="entry name" value="Leu-rich_rpt_typical-subtyp"/>
</dbReference>
<keyword evidence="3" id="KW-0433">Leucine-rich repeat</keyword>
<proteinExistence type="predicted"/>
<dbReference type="PANTHER" id="PTHR48057:SF7">
    <property type="entry name" value="LEUCINE-RICH REPEAT SERINE_THREONINE-PROTEIN KINASE 1"/>
    <property type="match status" value="1"/>
</dbReference>